<dbReference type="RefSeq" id="WP_112305440.1">
    <property type="nucleotide sequence ID" value="NZ_QMDV01000002.1"/>
</dbReference>
<dbReference type="EMBL" id="QMDV01000002">
    <property type="protein sequence ID" value="RAU83290.1"/>
    <property type="molecule type" value="Genomic_DNA"/>
</dbReference>
<reference evidence="1 2" key="2">
    <citation type="submission" date="2018-07" db="EMBL/GenBank/DDBJ databases">
        <title>Pontibacter sp. 2b14 genomic sequence and assembly.</title>
        <authorList>
            <person name="Du Z.-J."/>
        </authorList>
    </citation>
    <scope>NUCLEOTIDE SEQUENCE [LARGE SCALE GENOMIC DNA]</scope>
    <source>
        <strain evidence="1 2">2b14</strain>
    </source>
</reference>
<gene>
    <name evidence="1" type="ORF">DP923_08770</name>
</gene>
<name>A0A364RG22_9BACT</name>
<sequence length="269" mass="31242">MIHSPSFLYIIPHTPEEFRTPLRDKLFELTIKSLQDQTYANWRAIVVTDFDHEEGNILYVKSAARRKGEKVTYALQQIGNKLEKPDYVIRLDDDDIINPSVLETASKLEFDCLSDRYHAYYDMVSELTSLQKRDWIPNTVIHKFEYAVTVNSKGTLLSTDHSAWHLFYKDKKLTYLPAGSEPLYLRIISPTSITAGLSNKDNADFSVAIRSYQLYLSSFGNWRNNTMPSFSLYINGLKKIKLDDCWQPYAFYKPITPWMKLKSVIKSKL</sequence>
<comment type="caution">
    <text evidence="1">The sequence shown here is derived from an EMBL/GenBank/DDBJ whole genome shotgun (WGS) entry which is preliminary data.</text>
</comment>
<proteinExistence type="predicted"/>
<keyword evidence="2" id="KW-1185">Reference proteome</keyword>
<dbReference type="AlphaFoldDB" id="A0A364RG22"/>
<reference evidence="1 2" key="1">
    <citation type="submission" date="2018-06" db="EMBL/GenBank/DDBJ databases">
        <authorList>
            <person name="Liu Z.-W."/>
        </authorList>
    </citation>
    <scope>NUCLEOTIDE SEQUENCE [LARGE SCALE GENOMIC DNA]</scope>
    <source>
        <strain evidence="1 2">2b14</strain>
    </source>
</reference>
<evidence type="ECO:0000313" key="2">
    <source>
        <dbReference type="Proteomes" id="UP000251692"/>
    </source>
</evidence>
<dbReference type="Gene3D" id="3.90.550.10">
    <property type="entry name" value="Spore Coat Polysaccharide Biosynthesis Protein SpsA, Chain A"/>
    <property type="match status" value="1"/>
</dbReference>
<evidence type="ECO:0008006" key="3">
    <source>
        <dbReference type="Google" id="ProtNLM"/>
    </source>
</evidence>
<dbReference type="InterPro" id="IPR029044">
    <property type="entry name" value="Nucleotide-diphossugar_trans"/>
</dbReference>
<dbReference type="OrthoDB" id="1494602at2"/>
<dbReference type="SUPFAM" id="SSF53448">
    <property type="entry name" value="Nucleotide-diphospho-sugar transferases"/>
    <property type="match status" value="1"/>
</dbReference>
<evidence type="ECO:0000313" key="1">
    <source>
        <dbReference type="EMBL" id="RAU83290.1"/>
    </source>
</evidence>
<dbReference type="Proteomes" id="UP000251692">
    <property type="component" value="Unassembled WGS sequence"/>
</dbReference>
<accession>A0A364RG22</accession>
<organism evidence="1 2">
    <name type="scientific">Pontibacter arcticus</name>
    <dbReference type="NCBI Taxonomy" id="2080288"/>
    <lineage>
        <taxon>Bacteria</taxon>
        <taxon>Pseudomonadati</taxon>
        <taxon>Bacteroidota</taxon>
        <taxon>Cytophagia</taxon>
        <taxon>Cytophagales</taxon>
        <taxon>Hymenobacteraceae</taxon>
        <taxon>Pontibacter</taxon>
    </lineage>
</organism>
<dbReference type="CDD" id="cd00761">
    <property type="entry name" value="Glyco_tranf_GTA_type"/>
    <property type="match status" value="1"/>
</dbReference>
<protein>
    <recommendedName>
        <fullName evidence="3">Glycosyl transferase family 2</fullName>
    </recommendedName>
</protein>